<organism evidence="2 3">
    <name type="scientific">Vitreoscilla massiliensis</name>
    <dbReference type="NCBI Taxonomy" id="1689272"/>
    <lineage>
        <taxon>Bacteria</taxon>
        <taxon>Pseudomonadati</taxon>
        <taxon>Pseudomonadota</taxon>
        <taxon>Betaproteobacteria</taxon>
        <taxon>Neisseriales</taxon>
        <taxon>Neisseriaceae</taxon>
        <taxon>Vitreoscilla</taxon>
    </lineage>
</organism>
<feature type="transmembrane region" description="Helical" evidence="1">
    <location>
        <begin position="55"/>
        <end position="79"/>
    </location>
</feature>
<evidence type="ECO:0000313" key="3">
    <source>
        <dbReference type="Proteomes" id="UP000832011"/>
    </source>
</evidence>
<evidence type="ECO:0000256" key="1">
    <source>
        <dbReference type="SAM" id="Phobius"/>
    </source>
</evidence>
<reference evidence="2 3" key="1">
    <citation type="journal article" date="2022" name="Res Sq">
        <title>Evolution of multicellular longitudinally dividing oral cavity symbionts (Neisseriaceae).</title>
        <authorList>
            <person name="Nyongesa S."/>
            <person name="Weber P."/>
            <person name="Bernet E."/>
            <person name="Pullido F."/>
            <person name="Nieckarz M."/>
            <person name="Delaby M."/>
            <person name="Nieves C."/>
            <person name="Viehboeck T."/>
            <person name="Krause N."/>
            <person name="Rivera-Millot A."/>
            <person name="Nakamura A."/>
            <person name="Vischer N."/>
            <person name="VanNieuwenhze M."/>
            <person name="Brun Y."/>
            <person name="Cava F."/>
            <person name="Bulgheresi S."/>
            <person name="Veyrier F."/>
        </authorList>
    </citation>
    <scope>NUCLEOTIDE SEQUENCE [LARGE SCALE GENOMIC DNA]</scope>
    <source>
        <strain evidence="2 3">SN4</strain>
    </source>
</reference>
<keyword evidence="1" id="KW-0472">Membrane</keyword>
<keyword evidence="1" id="KW-0812">Transmembrane</keyword>
<keyword evidence="1" id="KW-1133">Transmembrane helix</keyword>
<name>A0ABY4E5P5_9NEIS</name>
<sequence>MSNPNNQVTTNTLAFWSQDEKSLTALSALAWMIKITLAIFVVILIYATIKQGLEYGLLAAFGWGAVYFFLLALLFSLVYKWGIMNIARIMFAARKKDMVNSLSLMKFSPSISHAWSMPTPGLIAVDLPQKAILAIARDTHYKRALFKPHQITNVKVERETHLHTETKHGGSFGIMSSSGLGYNFGSRSRSKTKVTENIFLEIHYQLQDDSAPGWIAIPYGRNRQAAESMATTILNLKRNA</sequence>
<dbReference type="Proteomes" id="UP000832011">
    <property type="component" value="Chromosome"/>
</dbReference>
<feature type="transmembrane region" description="Helical" evidence="1">
    <location>
        <begin position="28"/>
        <end position="49"/>
    </location>
</feature>
<dbReference type="RefSeq" id="WP_058305131.1">
    <property type="nucleotide sequence ID" value="NZ_CABKVG010000006.1"/>
</dbReference>
<gene>
    <name evidence="2" type="ORF">LVJ82_09100</name>
</gene>
<keyword evidence="3" id="KW-1185">Reference proteome</keyword>
<protein>
    <submittedName>
        <fullName evidence="2">Uncharacterized protein</fullName>
    </submittedName>
</protein>
<proteinExistence type="predicted"/>
<accession>A0ABY4E5P5</accession>
<dbReference type="EMBL" id="CP091511">
    <property type="protein sequence ID" value="UOO91104.1"/>
    <property type="molecule type" value="Genomic_DNA"/>
</dbReference>
<evidence type="ECO:0000313" key="2">
    <source>
        <dbReference type="EMBL" id="UOO91104.1"/>
    </source>
</evidence>